<dbReference type="GO" id="GO:0005172">
    <property type="term" value="F:vascular endothelial growth factor receptor binding"/>
    <property type="evidence" value="ECO:0007669"/>
    <property type="project" value="TreeGrafter"/>
</dbReference>
<dbReference type="GO" id="GO:0050930">
    <property type="term" value="P:induction of positive chemotaxis"/>
    <property type="evidence" value="ECO:0007669"/>
    <property type="project" value="TreeGrafter"/>
</dbReference>
<evidence type="ECO:0000256" key="8">
    <source>
        <dbReference type="ARBA" id="ARBA00023246"/>
    </source>
</evidence>
<dbReference type="PANTHER" id="PTHR12025">
    <property type="entry name" value="VASCULAR ENDOTHELIAL GROWTH FACTOR"/>
    <property type="match status" value="1"/>
</dbReference>
<dbReference type="InterPro" id="IPR027928">
    <property type="entry name" value="VEGF_C"/>
</dbReference>
<dbReference type="InterPro" id="IPR023581">
    <property type="entry name" value="PD_growth_factor_CS"/>
</dbReference>
<dbReference type="InterPro" id="IPR029034">
    <property type="entry name" value="Cystine-knot_cytokine"/>
</dbReference>
<evidence type="ECO:0000256" key="3">
    <source>
        <dbReference type="ARBA" id="ARBA00022657"/>
    </source>
</evidence>
<evidence type="ECO:0000313" key="12">
    <source>
        <dbReference type="EMBL" id="CAL1610787.1"/>
    </source>
</evidence>
<dbReference type="PANTHER" id="PTHR12025:SF5">
    <property type="entry name" value="VASCULAR ENDOTHELIAL GROWTH FACTOR A, LONG FORM"/>
    <property type="match status" value="1"/>
</dbReference>
<reference evidence="12 13" key="1">
    <citation type="submission" date="2024-04" db="EMBL/GenBank/DDBJ databases">
        <authorList>
            <person name="Waldvogel A.-M."/>
            <person name="Schoenle A."/>
        </authorList>
    </citation>
    <scope>NUCLEOTIDE SEQUENCE [LARGE SCALE GENOMIC DNA]</scope>
</reference>
<protein>
    <recommendedName>
        <fullName evidence="11">Platelet-derived growth factor (PDGF) family profile domain-containing protein</fullName>
    </recommendedName>
</protein>
<comment type="similarity">
    <text evidence="1 9">Belongs to the PDGF/VEGF growth factor family.</text>
</comment>
<feature type="chain" id="PRO_5043326630" description="Platelet-derived growth factor (PDGF) family profile domain-containing protein" evidence="10">
    <location>
        <begin position="24"/>
        <end position="189"/>
    </location>
</feature>
<dbReference type="SMART" id="SM00141">
    <property type="entry name" value="PDGF"/>
    <property type="match status" value="1"/>
</dbReference>
<feature type="signal peptide" evidence="10">
    <location>
        <begin position="1"/>
        <end position="23"/>
    </location>
</feature>
<feature type="domain" description="Platelet-derived growth factor (PDGF) family profile" evidence="11">
    <location>
        <begin position="35"/>
        <end position="131"/>
    </location>
</feature>
<organism evidence="12 13">
    <name type="scientific">Knipowitschia caucasica</name>
    <name type="common">Caucasian dwarf goby</name>
    <name type="synonym">Pomatoschistus caucasicus</name>
    <dbReference type="NCBI Taxonomy" id="637954"/>
    <lineage>
        <taxon>Eukaryota</taxon>
        <taxon>Metazoa</taxon>
        <taxon>Chordata</taxon>
        <taxon>Craniata</taxon>
        <taxon>Vertebrata</taxon>
        <taxon>Euteleostomi</taxon>
        <taxon>Actinopterygii</taxon>
        <taxon>Neopterygii</taxon>
        <taxon>Teleostei</taxon>
        <taxon>Neoteleostei</taxon>
        <taxon>Acanthomorphata</taxon>
        <taxon>Gobiaria</taxon>
        <taxon>Gobiiformes</taxon>
        <taxon>Gobioidei</taxon>
        <taxon>Gobiidae</taxon>
        <taxon>Gobiinae</taxon>
        <taxon>Knipowitschia</taxon>
    </lineage>
</organism>
<evidence type="ECO:0000256" key="2">
    <source>
        <dbReference type="ARBA" id="ARBA00022473"/>
    </source>
</evidence>
<keyword evidence="3" id="KW-0037">Angiogenesis</keyword>
<name>A0AAV2MBN9_KNICA</name>
<keyword evidence="7" id="KW-0325">Glycoprotein</keyword>
<keyword evidence="13" id="KW-1185">Reference proteome</keyword>
<keyword evidence="8" id="KW-0497">Mitogen</keyword>
<evidence type="ECO:0000256" key="7">
    <source>
        <dbReference type="ARBA" id="ARBA00023180"/>
    </source>
</evidence>
<dbReference type="InterPro" id="IPR000072">
    <property type="entry name" value="PDGF/VEGF_dom"/>
</dbReference>
<evidence type="ECO:0000256" key="9">
    <source>
        <dbReference type="RuleBase" id="RU003818"/>
    </source>
</evidence>
<dbReference type="InterPro" id="IPR050507">
    <property type="entry name" value="PDGF/VEGF_growth_factor"/>
</dbReference>
<keyword evidence="6" id="KW-1015">Disulfide bond</keyword>
<gene>
    <name evidence="12" type="ORF">KC01_LOCUS37332</name>
</gene>
<keyword evidence="2" id="KW-0217">Developmental protein</keyword>
<dbReference type="AlphaFoldDB" id="A0AAV2MBN9"/>
<dbReference type="CDD" id="cd00135">
    <property type="entry name" value="PDGF"/>
    <property type="match status" value="1"/>
</dbReference>
<dbReference type="GO" id="GO:0001938">
    <property type="term" value="P:positive regulation of endothelial cell proliferation"/>
    <property type="evidence" value="ECO:0007669"/>
    <property type="project" value="TreeGrafter"/>
</dbReference>
<dbReference type="Proteomes" id="UP001497482">
    <property type="component" value="Chromosome 7"/>
</dbReference>
<dbReference type="PROSITE" id="PS50278">
    <property type="entry name" value="PDGF_2"/>
    <property type="match status" value="1"/>
</dbReference>
<dbReference type="PROSITE" id="PS00249">
    <property type="entry name" value="PDGF_1"/>
    <property type="match status" value="1"/>
</dbReference>
<dbReference type="GO" id="GO:0051781">
    <property type="term" value="P:positive regulation of cell division"/>
    <property type="evidence" value="ECO:0007669"/>
    <property type="project" value="UniProtKB-KW"/>
</dbReference>
<evidence type="ECO:0000256" key="4">
    <source>
        <dbReference type="ARBA" id="ARBA00022782"/>
    </source>
</evidence>
<dbReference type="SUPFAM" id="SSF57501">
    <property type="entry name" value="Cystine-knot cytokines"/>
    <property type="match status" value="1"/>
</dbReference>
<evidence type="ECO:0000313" key="13">
    <source>
        <dbReference type="Proteomes" id="UP001497482"/>
    </source>
</evidence>
<keyword evidence="10" id="KW-0732">Signal</keyword>
<evidence type="ECO:0000256" key="5">
    <source>
        <dbReference type="ARBA" id="ARBA00023030"/>
    </source>
</evidence>
<dbReference type="GO" id="GO:0001666">
    <property type="term" value="P:response to hypoxia"/>
    <property type="evidence" value="ECO:0007669"/>
    <property type="project" value="TreeGrafter"/>
</dbReference>
<evidence type="ECO:0000256" key="6">
    <source>
        <dbReference type="ARBA" id="ARBA00023157"/>
    </source>
</evidence>
<dbReference type="SUPFAM" id="SSF57593">
    <property type="entry name" value="Heparin-binding domain from vascular endothelial growth factor"/>
    <property type="match status" value="1"/>
</dbReference>
<dbReference type="GO" id="GO:0005615">
    <property type="term" value="C:extracellular space"/>
    <property type="evidence" value="ECO:0007669"/>
    <property type="project" value="TreeGrafter"/>
</dbReference>
<dbReference type="GO" id="GO:0038084">
    <property type="term" value="P:vascular endothelial growth factor signaling pathway"/>
    <property type="evidence" value="ECO:0007669"/>
    <property type="project" value="TreeGrafter"/>
</dbReference>
<dbReference type="Pfam" id="PF14554">
    <property type="entry name" value="VEGF_C"/>
    <property type="match status" value="1"/>
</dbReference>
<dbReference type="Gene3D" id="2.10.160.10">
    <property type="entry name" value="Vascular endothelial growth factor, heparin-binding domain"/>
    <property type="match status" value="1"/>
</dbReference>
<dbReference type="EMBL" id="OZ035829">
    <property type="protein sequence ID" value="CAL1610787.1"/>
    <property type="molecule type" value="Genomic_DNA"/>
</dbReference>
<dbReference type="GO" id="GO:0048010">
    <property type="term" value="P:vascular endothelial growth factor receptor signaling pathway"/>
    <property type="evidence" value="ECO:0007669"/>
    <property type="project" value="TreeGrafter"/>
</dbReference>
<sequence>MNFVVSLVTILLAAVFHLSIVKGASIKAMDKSKNEVVQFMEVLMKSECKPRDTLVDVYSEYPEHTEYIYIPSCVVLSRCGGCCQDESTECVPTETRNVTLEVMRSRPLVSQLKLPLKFTEHTRCVCREKAILTAAKKQYQCAPCSERRKRLFIQDPLTCSCSCKYSRLDCTARKLELNERTCRCERPRR</sequence>
<dbReference type="Gene3D" id="2.10.90.10">
    <property type="entry name" value="Cystine-knot cytokines"/>
    <property type="match status" value="1"/>
</dbReference>
<dbReference type="GO" id="GO:0045766">
    <property type="term" value="P:positive regulation of angiogenesis"/>
    <property type="evidence" value="ECO:0007669"/>
    <property type="project" value="TreeGrafter"/>
</dbReference>
<dbReference type="GO" id="GO:0060754">
    <property type="term" value="P:positive regulation of mast cell chemotaxis"/>
    <property type="evidence" value="ECO:0007669"/>
    <property type="project" value="TreeGrafter"/>
</dbReference>
<proteinExistence type="inferred from homology"/>
<evidence type="ECO:0000259" key="11">
    <source>
        <dbReference type="PROSITE" id="PS50278"/>
    </source>
</evidence>
<dbReference type="GO" id="GO:0030154">
    <property type="term" value="P:cell differentiation"/>
    <property type="evidence" value="ECO:0007669"/>
    <property type="project" value="UniProtKB-KW"/>
</dbReference>
<dbReference type="GO" id="GO:0008201">
    <property type="term" value="F:heparin binding"/>
    <property type="evidence" value="ECO:0007669"/>
    <property type="project" value="InterPro"/>
</dbReference>
<keyword evidence="5 9" id="KW-0339">Growth factor</keyword>
<dbReference type="Pfam" id="PF00341">
    <property type="entry name" value="PDGF"/>
    <property type="match status" value="1"/>
</dbReference>
<accession>A0AAV2MBN9</accession>
<dbReference type="GO" id="GO:0016020">
    <property type="term" value="C:membrane"/>
    <property type="evidence" value="ECO:0007669"/>
    <property type="project" value="InterPro"/>
</dbReference>
<dbReference type="GO" id="GO:0008083">
    <property type="term" value="F:growth factor activity"/>
    <property type="evidence" value="ECO:0007669"/>
    <property type="project" value="UniProtKB-KW"/>
</dbReference>
<dbReference type="InterPro" id="IPR036841">
    <property type="entry name" value="VEGF_C_sf"/>
</dbReference>
<dbReference type="GO" id="GO:0002040">
    <property type="term" value="P:sprouting angiogenesis"/>
    <property type="evidence" value="ECO:0007669"/>
    <property type="project" value="TreeGrafter"/>
</dbReference>
<evidence type="ECO:0000256" key="1">
    <source>
        <dbReference type="ARBA" id="ARBA00006686"/>
    </source>
</evidence>
<dbReference type="GO" id="GO:0042056">
    <property type="term" value="F:chemoattractant activity"/>
    <property type="evidence" value="ECO:0007669"/>
    <property type="project" value="TreeGrafter"/>
</dbReference>
<keyword evidence="4" id="KW-0221">Differentiation</keyword>
<evidence type="ECO:0000256" key="10">
    <source>
        <dbReference type="SAM" id="SignalP"/>
    </source>
</evidence>
<dbReference type="FunFam" id="2.10.160.10:FF:000001">
    <property type="entry name" value="Vascular endothelial growth factor A"/>
    <property type="match status" value="1"/>
</dbReference>